<evidence type="ECO:0000256" key="12">
    <source>
        <dbReference type="RuleBase" id="RU003661"/>
    </source>
</evidence>
<keyword evidence="9 12" id="KW-0496">Mitochondrion</keyword>
<keyword evidence="10 14" id="KW-0472">Membrane</keyword>
<name>A0A0F7W6W7_CYCPI</name>
<dbReference type="GO" id="GO:0031966">
    <property type="term" value="C:mitochondrial membrane"/>
    <property type="evidence" value="ECO:0007669"/>
    <property type="project" value="UniProtKB-SubCell"/>
</dbReference>
<dbReference type="Pfam" id="PF00895">
    <property type="entry name" value="ATP-synt_8"/>
    <property type="match status" value="1"/>
</dbReference>
<dbReference type="PANTHER" id="PTHR39937">
    <property type="entry name" value="ATP SYNTHASE PROTEIN 8"/>
    <property type="match status" value="1"/>
</dbReference>
<keyword evidence="11" id="KW-0066">ATP synthesis</keyword>
<evidence type="ECO:0000256" key="10">
    <source>
        <dbReference type="ARBA" id="ARBA00023136"/>
    </source>
</evidence>
<evidence type="ECO:0000256" key="8">
    <source>
        <dbReference type="ARBA" id="ARBA00023065"/>
    </source>
</evidence>
<evidence type="ECO:0000256" key="13">
    <source>
        <dbReference type="SAM" id="MobiDB-lite"/>
    </source>
</evidence>
<comment type="subcellular location">
    <subcellularLocation>
        <location evidence="1 12">Mitochondrion membrane</location>
        <topology evidence="1 12">Single-pass membrane protein</topology>
    </subcellularLocation>
</comment>
<dbReference type="GeneID" id="24285935"/>
<proteinExistence type="inferred from homology"/>
<gene>
    <name evidence="15" type="primary">atp8</name>
</gene>
<evidence type="ECO:0000256" key="11">
    <source>
        <dbReference type="ARBA" id="ARBA00023310"/>
    </source>
</evidence>
<evidence type="ECO:0000256" key="3">
    <source>
        <dbReference type="ARBA" id="ARBA00022448"/>
    </source>
</evidence>
<geneLocation type="mitochondrion" evidence="15"/>
<sequence length="55" mass="6589">MPQLNPSPWFMIFLLTWTVLTTTMLNKTLHSKFPNTPTSKETHQEPTNPWPWPWH</sequence>
<dbReference type="EMBL" id="LN835346">
    <property type="protein sequence ID" value="CRH04125.1"/>
    <property type="molecule type" value="Genomic_DNA"/>
</dbReference>
<dbReference type="InterPro" id="IPR001421">
    <property type="entry name" value="ATP8_metazoa"/>
</dbReference>
<keyword evidence="5 12" id="KW-0812">Transmembrane</keyword>
<dbReference type="GO" id="GO:0015078">
    <property type="term" value="F:proton transmembrane transporter activity"/>
    <property type="evidence" value="ECO:0007669"/>
    <property type="project" value="InterPro"/>
</dbReference>
<evidence type="ECO:0000256" key="5">
    <source>
        <dbReference type="ARBA" id="ARBA00022692"/>
    </source>
</evidence>
<evidence type="ECO:0000256" key="1">
    <source>
        <dbReference type="ARBA" id="ARBA00004304"/>
    </source>
</evidence>
<dbReference type="InterPro" id="IPR050635">
    <property type="entry name" value="ATPase_protein_8"/>
</dbReference>
<evidence type="ECO:0000256" key="6">
    <source>
        <dbReference type="ARBA" id="ARBA00022781"/>
    </source>
</evidence>
<keyword evidence="6 12" id="KW-0375">Hydrogen ion transport</keyword>
<reference evidence="15" key="1">
    <citation type="submission" date="2015-03" db="EMBL/GenBank/DDBJ databases">
        <authorList>
            <person name="Gan H."/>
        </authorList>
    </citation>
    <scope>NUCLEOTIDE SEQUENCE</scope>
    <source>
        <strain evidence="15">LB185</strain>
        <tissue evidence="15">Muscle</tissue>
    </source>
</reference>
<keyword evidence="3 12" id="KW-0813">Transport</keyword>
<keyword evidence="8 12" id="KW-0406">Ion transport</keyword>
<dbReference type="GO" id="GO:0045259">
    <property type="term" value="C:proton-transporting ATP synthase complex"/>
    <property type="evidence" value="ECO:0007669"/>
    <property type="project" value="UniProtKB-KW"/>
</dbReference>
<comment type="similarity">
    <text evidence="2 12">Belongs to the ATPase protein 8 family.</text>
</comment>
<dbReference type="AlphaFoldDB" id="A0A0F7W6W7"/>
<dbReference type="RefSeq" id="YP_009139072.1">
    <property type="nucleotide sequence ID" value="NC_027089.1"/>
</dbReference>
<reference evidence="15" key="2">
    <citation type="submission" date="2015-04" db="EMBL/GenBank/DDBJ databases">
        <title>Complete mitochondrial genome of Cyclura pinguis.</title>
        <authorList>
            <person name="Gan H.M."/>
            <person name="Tan M.H."/>
            <person name="Buckley L."/>
        </authorList>
    </citation>
    <scope>NUCLEOTIDE SEQUENCE</scope>
    <source>
        <strain evidence="15">LB185</strain>
        <tissue evidence="15">Muscle</tissue>
    </source>
</reference>
<accession>A0A0F7W6W7</accession>
<evidence type="ECO:0000256" key="14">
    <source>
        <dbReference type="SAM" id="Phobius"/>
    </source>
</evidence>
<dbReference type="GO" id="GO:0015986">
    <property type="term" value="P:proton motive force-driven ATP synthesis"/>
    <property type="evidence" value="ECO:0007669"/>
    <property type="project" value="InterPro"/>
</dbReference>
<evidence type="ECO:0000256" key="2">
    <source>
        <dbReference type="ARBA" id="ARBA00008892"/>
    </source>
</evidence>
<organism evidence="15">
    <name type="scientific">Cyclura pinguis</name>
    <name type="common">Anegada island iguana</name>
    <dbReference type="NCBI Taxonomy" id="118683"/>
    <lineage>
        <taxon>Eukaryota</taxon>
        <taxon>Metazoa</taxon>
        <taxon>Chordata</taxon>
        <taxon>Craniata</taxon>
        <taxon>Vertebrata</taxon>
        <taxon>Euteleostomi</taxon>
        <taxon>Lepidosauria</taxon>
        <taxon>Squamata</taxon>
        <taxon>Bifurcata</taxon>
        <taxon>Unidentata</taxon>
        <taxon>Episquamata</taxon>
        <taxon>Toxicofera</taxon>
        <taxon>Iguania</taxon>
        <taxon>Iguanidae</taxon>
        <taxon>Iguaninae</taxon>
        <taxon>Cyclura</taxon>
    </lineage>
</organism>
<feature type="transmembrane region" description="Helical" evidence="14">
    <location>
        <begin position="6"/>
        <end position="25"/>
    </location>
</feature>
<evidence type="ECO:0000256" key="4">
    <source>
        <dbReference type="ARBA" id="ARBA00022547"/>
    </source>
</evidence>
<dbReference type="CTD" id="4509"/>
<dbReference type="PANTHER" id="PTHR39937:SF1">
    <property type="entry name" value="ATP SYNTHASE PROTEIN 8"/>
    <property type="match status" value="1"/>
</dbReference>
<evidence type="ECO:0000313" key="15">
    <source>
        <dbReference type="EMBL" id="CRH04125.1"/>
    </source>
</evidence>
<keyword evidence="7 14" id="KW-1133">Transmembrane helix</keyword>
<protein>
    <recommendedName>
        <fullName evidence="12">ATP synthase complex subunit 8</fullName>
    </recommendedName>
</protein>
<evidence type="ECO:0000256" key="9">
    <source>
        <dbReference type="ARBA" id="ARBA00023128"/>
    </source>
</evidence>
<evidence type="ECO:0000256" key="7">
    <source>
        <dbReference type="ARBA" id="ARBA00022989"/>
    </source>
</evidence>
<feature type="region of interest" description="Disordered" evidence="13">
    <location>
        <begin position="32"/>
        <end position="55"/>
    </location>
</feature>
<keyword evidence="4 12" id="KW-0138">CF(0)</keyword>